<proteinExistence type="inferred from homology"/>
<dbReference type="InterPro" id="IPR016166">
    <property type="entry name" value="FAD-bd_PCMH"/>
</dbReference>
<dbReference type="OrthoDB" id="415825at2759"/>
<sequence length="530" mass="57641">MIAYLDQQQQRLALDGDGEAETSAAGSDDHLAVLRALDLQAAADPPAVAAAAEDFGGIAHARPAAIIRPATADDVAAAILLAARSSRLTVAARGNGHSVNGQAMADGGLVLDMRSLGPPHELVRVSTAAGGCAAVDVPGGALWEEVLEWGIRRHGMAPASWTDYLRLTVGGTLSNGGISGQAFRHGPQIANVLELEVVTGNGERVVCSAAAHPDLFFAALGGLGQFGVITRARIPLLPAPRMVKWMRVVYDRFEEYSGDAEWLVTRPEPDAFDYVEGFVFVNSADSVNGWPSVPFSPDSPFDPAIIPAGSGPVLYCLEVALHFNQHECDTIDQRACAMMRPLRYIRGLEFAVEATYVDFLSRVKRAEDAARANGTWAAPHPWLNLLMASSDIVDFDRNVFKRILKDGIGGPMLVYPLLRSKWDRRTSVAVPESEIFYLVALLRFSRLCSEGGAAAELQAQNREIVECCLSNGYDFKLYLPHYQSEADWARHFGRDWPRFVERKARYDPLAILAPGQKLFSRSRPPPPLDL</sequence>
<reference evidence="9" key="1">
    <citation type="submission" date="2025-08" db="UniProtKB">
        <authorList>
            <consortium name="RefSeq"/>
        </authorList>
    </citation>
    <scope>IDENTIFICATION</scope>
</reference>
<dbReference type="InterPro" id="IPR016164">
    <property type="entry name" value="FAD-linked_Oxase-like_C"/>
</dbReference>
<evidence type="ECO:0000256" key="6">
    <source>
        <dbReference type="ARBA" id="ARBA00023002"/>
    </source>
</evidence>
<dbReference type="InterPro" id="IPR036318">
    <property type="entry name" value="FAD-bd_PCMH-like_sf"/>
</dbReference>
<dbReference type="SUPFAM" id="SSF55103">
    <property type="entry name" value="FAD-linked oxidases, C-terminal domain"/>
    <property type="match status" value="1"/>
</dbReference>
<dbReference type="InterPro" id="IPR050432">
    <property type="entry name" value="FAD-linked_Oxidoreductases_BP"/>
</dbReference>
<dbReference type="AlphaFoldDB" id="A0A6I9RU41"/>
<evidence type="ECO:0000256" key="1">
    <source>
        <dbReference type="ARBA" id="ARBA00001974"/>
    </source>
</evidence>
<keyword evidence="6" id="KW-0560">Oxidoreductase</keyword>
<evidence type="ECO:0000256" key="3">
    <source>
        <dbReference type="ARBA" id="ARBA00011928"/>
    </source>
</evidence>
<evidence type="ECO:0000256" key="2">
    <source>
        <dbReference type="ARBA" id="ARBA00005466"/>
    </source>
</evidence>
<evidence type="ECO:0000256" key="5">
    <source>
        <dbReference type="ARBA" id="ARBA00022827"/>
    </source>
</evidence>
<evidence type="ECO:0000313" key="9">
    <source>
        <dbReference type="RefSeq" id="XP_010932426.2"/>
    </source>
</evidence>
<gene>
    <name evidence="9" type="primary">LOC105053099</name>
</gene>
<dbReference type="GO" id="GO:0009690">
    <property type="term" value="P:cytokinin metabolic process"/>
    <property type="evidence" value="ECO:0007669"/>
    <property type="project" value="InterPro"/>
</dbReference>
<feature type="domain" description="FAD-binding PCMH-type" evidence="7">
    <location>
        <begin position="59"/>
        <end position="239"/>
    </location>
</feature>
<keyword evidence="5" id="KW-0274">FAD</keyword>
<dbReference type="SUPFAM" id="SSF56176">
    <property type="entry name" value="FAD-binding/transporter-associated domain-like"/>
    <property type="match status" value="1"/>
</dbReference>
<dbReference type="KEGG" id="egu:105053099"/>
<dbReference type="EC" id="1.5.99.12" evidence="3"/>
<dbReference type="PANTHER" id="PTHR13878:SF112">
    <property type="entry name" value="CYTOKININ DEHYDROGENASE 7"/>
    <property type="match status" value="1"/>
</dbReference>
<dbReference type="Gene3D" id="3.40.462.10">
    <property type="entry name" value="FAD-linked oxidases, C-terminal domain"/>
    <property type="match status" value="1"/>
</dbReference>
<dbReference type="InterPro" id="IPR015345">
    <property type="entry name" value="Cytokinin_DH_FAD/cytokin-bd"/>
</dbReference>
<dbReference type="InParanoid" id="A0A6I9RU41"/>
<comment type="cofactor">
    <cofactor evidence="1">
        <name>FAD</name>
        <dbReference type="ChEBI" id="CHEBI:57692"/>
    </cofactor>
</comment>
<evidence type="ECO:0000256" key="4">
    <source>
        <dbReference type="ARBA" id="ARBA00022630"/>
    </source>
</evidence>
<dbReference type="InterPro" id="IPR016170">
    <property type="entry name" value="Cytok_DH_C_sf"/>
</dbReference>
<accession>A0A6I9RU41</accession>
<name>A0A6I9RU41_ELAGV</name>
<dbReference type="Pfam" id="PF09265">
    <property type="entry name" value="Cytokin-bind"/>
    <property type="match status" value="1"/>
</dbReference>
<dbReference type="GO" id="GO:0019139">
    <property type="term" value="F:cytokinin dehydrogenase activity"/>
    <property type="evidence" value="ECO:0007669"/>
    <property type="project" value="UniProtKB-EC"/>
</dbReference>
<evidence type="ECO:0000259" key="7">
    <source>
        <dbReference type="PROSITE" id="PS51387"/>
    </source>
</evidence>
<dbReference type="Pfam" id="PF01565">
    <property type="entry name" value="FAD_binding_4"/>
    <property type="match status" value="1"/>
</dbReference>
<dbReference type="Gene3D" id="3.30.43.10">
    <property type="entry name" value="Uridine Diphospho-n-acetylenolpyruvylglucosamine Reductase, domain 2"/>
    <property type="match status" value="1"/>
</dbReference>
<dbReference type="FunCoup" id="A0A6I9RU41">
    <property type="interactions" value="12"/>
</dbReference>
<dbReference type="InterPro" id="IPR016167">
    <property type="entry name" value="FAD-bd_PCMH_sub1"/>
</dbReference>
<keyword evidence="4" id="KW-0285">Flavoprotein</keyword>
<protein>
    <recommendedName>
        <fullName evidence="3">cytokinin dehydrogenase</fullName>
        <ecNumber evidence="3">1.5.99.12</ecNumber>
    </recommendedName>
</protein>
<dbReference type="PANTHER" id="PTHR13878">
    <property type="entry name" value="GULONOLACTONE OXIDASE"/>
    <property type="match status" value="1"/>
</dbReference>
<dbReference type="Gene3D" id="3.30.465.10">
    <property type="match status" value="1"/>
</dbReference>
<keyword evidence="8" id="KW-1185">Reference proteome</keyword>
<dbReference type="GeneID" id="105053099"/>
<dbReference type="InterPro" id="IPR006094">
    <property type="entry name" value="Oxid_FAD_bind_N"/>
</dbReference>
<comment type="similarity">
    <text evidence="2">Belongs to the oxygen-dependent FAD-linked oxidoreductase family.</text>
</comment>
<dbReference type="PROSITE" id="PS51387">
    <property type="entry name" value="FAD_PCMH"/>
    <property type="match status" value="1"/>
</dbReference>
<dbReference type="GO" id="GO:0071949">
    <property type="term" value="F:FAD binding"/>
    <property type="evidence" value="ECO:0007669"/>
    <property type="project" value="InterPro"/>
</dbReference>
<dbReference type="Proteomes" id="UP000504607">
    <property type="component" value="Chromosome 10"/>
</dbReference>
<dbReference type="InterPro" id="IPR016169">
    <property type="entry name" value="FAD-bd_PCMH_sub2"/>
</dbReference>
<evidence type="ECO:0000313" key="8">
    <source>
        <dbReference type="Proteomes" id="UP000504607"/>
    </source>
</evidence>
<organism evidence="8 9">
    <name type="scientific">Elaeis guineensis var. tenera</name>
    <name type="common">Oil palm</name>
    <dbReference type="NCBI Taxonomy" id="51953"/>
    <lineage>
        <taxon>Eukaryota</taxon>
        <taxon>Viridiplantae</taxon>
        <taxon>Streptophyta</taxon>
        <taxon>Embryophyta</taxon>
        <taxon>Tracheophyta</taxon>
        <taxon>Spermatophyta</taxon>
        <taxon>Magnoliopsida</taxon>
        <taxon>Liliopsida</taxon>
        <taxon>Arecaceae</taxon>
        <taxon>Arecoideae</taxon>
        <taxon>Cocoseae</taxon>
        <taxon>Elaeidinae</taxon>
        <taxon>Elaeis</taxon>
    </lineage>
</organism>
<dbReference type="RefSeq" id="XP_010932426.2">
    <property type="nucleotide sequence ID" value="XM_010934124.3"/>
</dbReference>